<proteinExistence type="inferred from homology"/>
<dbReference type="GO" id="GO:0019509">
    <property type="term" value="P:L-methionine salvage from methylthioadenosine"/>
    <property type="evidence" value="ECO:0007669"/>
    <property type="project" value="TreeGrafter"/>
</dbReference>
<dbReference type="GO" id="GO:0046523">
    <property type="term" value="F:S-methyl-5-thioribose-1-phosphate isomerase activity"/>
    <property type="evidence" value="ECO:0007669"/>
    <property type="project" value="TreeGrafter"/>
</dbReference>
<accession>A0A537IYV2</accession>
<dbReference type="EMBL" id="VBAP01000020">
    <property type="protein sequence ID" value="TMI76498.1"/>
    <property type="molecule type" value="Genomic_DNA"/>
</dbReference>
<dbReference type="Pfam" id="PF01008">
    <property type="entry name" value="IF-2B"/>
    <property type="match status" value="1"/>
</dbReference>
<comment type="similarity">
    <text evidence="1">Belongs to the eIF-2B alpha/beta/delta subunits family.</text>
</comment>
<evidence type="ECO:0000313" key="2">
    <source>
        <dbReference type="EMBL" id="TMI76498.1"/>
    </source>
</evidence>
<dbReference type="Gene3D" id="1.20.120.420">
    <property type="entry name" value="translation initiation factor eif-2b, domain 1"/>
    <property type="match status" value="1"/>
</dbReference>
<dbReference type="InterPro" id="IPR027363">
    <property type="entry name" value="M1Pi_N"/>
</dbReference>
<dbReference type="InterPro" id="IPR042529">
    <property type="entry name" value="IF_2B-like_C"/>
</dbReference>
<dbReference type="Proteomes" id="UP000318834">
    <property type="component" value="Unassembled WGS sequence"/>
</dbReference>
<dbReference type="Gene3D" id="3.40.50.10470">
    <property type="entry name" value="Translation initiation factor eif-2b, domain 2"/>
    <property type="match status" value="1"/>
</dbReference>
<reference evidence="2 3" key="1">
    <citation type="journal article" date="2019" name="Nat. Microbiol.">
        <title>Mediterranean grassland soil C-N compound turnover is dependent on rainfall and depth, and is mediated by genomically divergent microorganisms.</title>
        <authorList>
            <person name="Diamond S."/>
            <person name="Andeer P.F."/>
            <person name="Li Z."/>
            <person name="Crits-Christoph A."/>
            <person name="Burstein D."/>
            <person name="Anantharaman K."/>
            <person name="Lane K.R."/>
            <person name="Thomas B.C."/>
            <person name="Pan C."/>
            <person name="Northen T.R."/>
            <person name="Banfield J.F."/>
        </authorList>
    </citation>
    <scope>NUCLEOTIDE SEQUENCE [LARGE SCALE GENOMIC DNA]</scope>
    <source>
        <strain evidence="2">NP_8</strain>
    </source>
</reference>
<organism evidence="2 3">
    <name type="scientific">Candidatus Segetimicrobium genomatis</name>
    <dbReference type="NCBI Taxonomy" id="2569760"/>
    <lineage>
        <taxon>Bacteria</taxon>
        <taxon>Bacillati</taxon>
        <taxon>Candidatus Sysuimicrobiota</taxon>
        <taxon>Candidatus Sysuimicrobiia</taxon>
        <taxon>Candidatus Sysuimicrobiales</taxon>
        <taxon>Candidatus Segetimicrobiaceae</taxon>
        <taxon>Candidatus Segetimicrobium</taxon>
    </lineage>
</organism>
<evidence type="ECO:0008006" key="4">
    <source>
        <dbReference type="Google" id="ProtNLM"/>
    </source>
</evidence>
<dbReference type="InterPro" id="IPR000649">
    <property type="entry name" value="IF-2B-related"/>
</dbReference>
<dbReference type="PANTHER" id="PTHR43475">
    <property type="entry name" value="METHYLTHIORIBOSE-1-PHOSPHATE ISOMERASE"/>
    <property type="match status" value="1"/>
</dbReference>
<protein>
    <recommendedName>
        <fullName evidence="4">Translation initiation factor eIF-2B</fullName>
    </recommendedName>
</protein>
<name>A0A537IYV2_9BACT</name>
<sequence>MKAQEIIQRIAAMEVRGGSAIGRAAVQALALTVEECDGHSHAELRARLESTGKELLRLTPVMATVASAARGAAQLLEERISTGATPEEIKAAFQAWASEEIRGSEERLDRLAEYGANVIQEGAIVLTHSLSDSVLRTLRAVARQRKNIGIIATESRPLLEGRRTLEAASEIGFTSQLIPDAAIASRVKDATVALVGADAILPSGAFVNKTGTFLLALSASYFGVPLYVAAETTKVDPRTVEGHPPILGERSPEELTQGWKPPRGVTVWNKFFELTPGEFVEAYVTEEGLVGPGSIGVLRHMGAHT</sequence>
<dbReference type="AlphaFoldDB" id="A0A537IYV2"/>
<gene>
    <name evidence="2" type="ORF">E6H05_03500</name>
</gene>
<evidence type="ECO:0000313" key="3">
    <source>
        <dbReference type="Proteomes" id="UP000318834"/>
    </source>
</evidence>
<dbReference type="PANTHER" id="PTHR43475:SF2">
    <property type="entry name" value="RIBOSE 1,5-BISPHOSPHATE ISOMERASE"/>
    <property type="match status" value="1"/>
</dbReference>
<comment type="caution">
    <text evidence="2">The sequence shown here is derived from an EMBL/GenBank/DDBJ whole genome shotgun (WGS) entry which is preliminary data.</text>
</comment>
<evidence type="ECO:0000256" key="1">
    <source>
        <dbReference type="RuleBase" id="RU003814"/>
    </source>
</evidence>
<dbReference type="InterPro" id="IPR037171">
    <property type="entry name" value="NagB/RpiA_transferase-like"/>
</dbReference>
<dbReference type="SUPFAM" id="SSF100950">
    <property type="entry name" value="NagB/RpiA/CoA transferase-like"/>
    <property type="match status" value="1"/>
</dbReference>